<evidence type="ECO:0000256" key="1">
    <source>
        <dbReference type="SAM" id="MobiDB-lite"/>
    </source>
</evidence>
<sequence>MSPFICFDIVKWHRLERVLRQFGLQQGMPSSCSIKQHLYSLDSRAERIAMTPPIVGAMQFHDPYMEWYQRITRRLITPPLHRDQMRYHSTTTTTQLLITGMVEIASRFAGPISGALGDIHRIAIDILHVIGEEHHIHLVRQSPTSLDSSMRLPMSSTTVRMQPIRG</sequence>
<gene>
    <name evidence="2" type="primary">MAIL3_99</name>
    <name evidence="2" type="ORF">CK203_093689</name>
</gene>
<proteinExistence type="predicted"/>
<dbReference type="Proteomes" id="UP000288805">
    <property type="component" value="Unassembled WGS sequence"/>
</dbReference>
<dbReference type="EMBL" id="QGNW01001840">
    <property type="protein sequence ID" value="RVW29456.1"/>
    <property type="molecule type" value="Genomic_DNA"/>
</dbReference>
<reference evidence="2 3" key="1">
    <citation type="journal article" date="2018" name="PLoS Genet.">
        <title>Population sequencing reveals clonal diversity and ancestral inbreeding in the grapevine cultivar Chardonnay.</title>
        <authorList>
            <person name="Roach M.J."/>
            <person name="Johnson D.L."/>
            <person name="Bohlmann J."/>
            <person name="van Vuuren H.J."/>
            <person name="Jones S.J."/>
            <person name="Pretorius I.S."/>
            <person name="Schmidt S.A."/>
            <person name="Borneman A.R."/>
        </authorList>
    </citation>
    <scope>NUCLEOTIDE SEQUENCE [LARGE SCALE GENOMIC DNA]</scope>
    <source>
        <strain evidence="3">cv. Chardonnay</strain>
        <tissue evidence="2">Leaf</tissue>
    </source>
</reference>
<organism evidence="2 3">
    <name type="scientific">Vitis vinifera</name>
    <name type="common">Grape</name>
    <dbReference type="NCBI Taxonomy" id="29760"/>
    <lineage>
        <taxon>Eukaryota</taxon>
        <taxon>Viridiplantae</taxon>
        <taxon>Streptophyta</taxon>
        <taxon>Embryophyta</taxon>
        <taxon>Tracheophyta</taxon>
        <taxon>Spermatophyta</taxon>
        <taxon>Magnoliopsida</taxon>
        <taxon>eudicotyledons</taxon>
        <taxon>Gunneridae</taxon>
        <taxon>Pentapetalae</taxon>
        <taxon>rosids</taxon>
        <taxon>Vitales</taxon>
        <taxon>Vitaceae</taxon>
        <taxon>Viteae</taxon>
        <taxon>Vitis</taxon>
    </lineage>
</organism>
<evidence type="ECO:0000313" key="3">
    <source>
        <dbReference type="Proteomes" id="UP000288805"/>
    </source>
</evidence>
<name>A0A438D1X7_VITVI</name>
<protein>
    <submittedName>
        <fullName evidence="2">Serine/threonine-protein phosphatase 7 long form-like</fullName>
    </submittedName>
</protein>
<feature type="compositionally biased region" description="Polar residues" evidence="1">
    <location>
        <begin position="147"/>
        <end position="160"/>
    </location>
</feature>
<accession>A0A438D1X7</accession>
<evidence type="ECO:0000313" key="2">
    <source>
        <dbReference type="EMBL" id="RVW29456.1"/>
    </source>
</evidence>
<feature type="region of interest" description="Disordered" evidence="1">
    <location>
        <begin position="147"/>
        <end position="166"/>
    </location>
</feature>
<comment type="caution">
    <text evidence="2">The sequence shown here is derived from an EMBL/GenBank/DDBJ whole genome shotgun (WGS) entry which is preliminary data.</text>
</comment>
<dbReference type="AlphaFoldDB" id="A0A438D1X7"/>